<dbReference type="Gene3D" id="3.30.565.10">
    <property type="entry name" value="Histidine kinase-like ATPase, C-terminal domain"/>
    <property type="match status" value="1"/>
</dbReference>
<dbReference type="Pfam" id="PF07568">
    <property type="entry name" value="HisKA_2"/>
    <property type="match status" value="1"/>
</dbReference>
<comment type="caution">
    <text evidence="4">The sequence shown here is derived from an EMBL/GenBank/DDBJ whole genome shotgun (WGS) entry which is preliminary data.</text>
</comment>
<reference evidence="5" key="1">
    <citation type="submission" date="2018-05" db="EMBL/GenBank/DDBJ databases">
        <authorList>
            <person name="Klenk H.-P."/>
            <person name="Huntemann M."/>
            <person name="Clum A."/>
            <person name="Pillay M."/>
            <person name="Palaniappan K."/>
            <person name="Varghese N."/>
            <person name="Mikhailova N."/>
            <person name="Stamatis D."/>
            <person name="Reddy T."/>
            <person name="Daum C."/>
            <person name="Shapiro N."/>
            <person name="Ivanova N."/>
            <person name="Kyrpides N."/>
            <person name="Woyke T."/>
        </authorList>
    </citation>
    <scope>NUCLEOTIDE SEQUENCE [LARGE SCALE GENOMIC DNA]</scope>
    <source>
        <strain evidence="5">DSM 45417</strain>
    </source>
</reference>
<dbReference type="PANTHER" id="PTHR43065">
    <property type="entry name" value="SENSOR HISTIDINE KINASE"/>
    <property type="match status" value="1"/>
</dbReference>
<keyword evidence="1 4" id="KW-0418">Kinase</keyword>
<evidence type="ECO:0000259" key="3">
    <source>
        <dbReference type="PROSITE" id="PS50109"/>
    </source>
</evidence>
<dbReference type="InterPro" id="IPR003594">
    <property type="entry name" value="HATPase_dom"/>
</dbReference>
<dbReference type="InterPro" id="IPR005467">
    <property type="entry name" value="His_kinase_dom"/>
</dbReference>
<proteinExistence type="predicted"/>
<dbReference type="InterPro" id="IPR022066">
    <property type="entry name" value="PdtaS_GAF"/>
</dbReference>
<dbReference type="PROSITE" id="PS50109">
    <property type="entry name" value="HIS_KIN"/>
    <property type="match status" value="1"/>
</dbReference>
<evidence type="ECO:0000313" key="5">
    <source>
        <dbReference type="Proteomes" id="UP000246661"/>
    </source>
</evidence>
<feature type="domain" description="Histidine kinase" evidence="3">
    <location>
        <begin position="304"/>
        <end position="505"/>
    </location>
</feature>
<dbReference type="Gene3D" id="3.30.450.280">
    <property type="entry name" value="GAF domain"/>
    <property type="match status" value="1"/>
</dbReference>
<dbReference type="InterPro" id="IPR036890">
    <property type="entry name" value="HATPase_C_sf"/>
</dbReference>
<dbReference type="SUPFAM" id="SSF55874">
    <property type="entry name" value="ATPase domain of HSP90 chaperone/DNA topoisomerase II/histidine kinase"/>
    <property type="match status" value="1"/>
</dbReference>
<organism evidence="4 5">
    <name type="scientific">Geodermatophilus normandii</name>
    <dbReference type="NCBI Taxonomy" id="1137989"/>
    <lineage>
        <taxon>Bacteria</taxon>
        <taxon>Bacillati</taxon>
        <taxon>Actinomycetota</taxon>
        <taxon>Actinomycetes</taxon>
        <taxon>Geodermatophilales</taxon>
        <taxon>Geodermatophilaceae</taxon>
        <taxon>Geodermatophilus</taxon>
    </lineage>
</organism>
<dbReference type="EMBL" id="QGTX01000001">
    <property type="protein sequence ID" value="PWW23054.1"/>
    <property type="molecule type" value="Genomic_DNA"/>
</dbReference>
<feature type="region of interest" description="Disordered" evidence="2">
    <location>
        <begin position="73"/>
        <end position="116"/>
    </location>
</feature>
<dbReference type="PANTHER" id="PTHR43065:SF23">
    <property type="entry name" value="SENSOR HISTIDINE KINASE PDTAS"/>
    <property type="match status" value="1"/>
</dbReference>
<feature type="region of interest" description="Disordered" evidence="2">
    <location>
        <begin position="478"/>
        <end position="509"/>
    </location>
</feature>
<dbReference type="InterPro" id="IPR038424">
    <property type="entry name" value="H_kinase_PdtaS_GAF_sf"/>
</dbReference>
<evidence type="ECO:0000313" key="4">
    <source>
        <dbReference type="EMBL" id="PWW23054.1"/>
    </source>
</evidence>
<dbReference type="GO" id="GO:0016301">
    <property type="term" value="F:kinase activity"/>
    <property type="evidence" value="ECO:0007669"/>
    <property type="project" value="UniProtKB-KW"/>
</dbReference>
<dbReference type="Pfam" id="PF02518">
    <property type="entry name" value="HATPase_c"/>
    <property type="match status" value="1"/>
</dbReference>
<protein>
    <submittedName>
        <fullName evidence="4">Two-component sensor histidine kinase</fullName>
    </submittedName>
</protein>
<evidence type="ECO:0000256" key="2">
    <source>
        <dbReference type="SAM" id="MobiDB-lite"/>
    </source>
</evidence>
<keyword evidence="5" id="KW-1185">Reference proteome</keyword>
<accession>A0A317QJH8</accession>
<evidence type="ECO:0000256" key="1">
    <source>
        <dbReference type="ARBA" id="ARBA00022777"/>
    </source>
</evidence>
<dbReference type="SMART" id="SM00387">
    <property type="entry name" value="HATPase_c"/>
    <property type="match status" value="1"/>
</dbReference>
<sequence>MQAPAIRSEVMSTLSERLHRGAATAPSQVDHARRLVADWQLLADLAFADLTLWVPLRTGAWWCVAQVRPLTAPTSQPEDLVGSEVDGPDADPFRQAHREGRPVTEGEPDWSGTSPRRREVIPVRHDGVVVAVLAKDTNLAVTRSPSTLELTYLDIAADLCLMVSAGTFPPEKLLDAEMSPRVGDGLVRLDAAGRAVYASPNALSAYRRLGVNGDLVGADLARVTRGAALDGVAGEAVAAGIAAAVAGRFPDPMDVEAPSATLLVRALPLQAPGAEEGALVLVRDVTDVRRRDRALLTKDATIREIHHRVKNNLQTVAALLRLQARRMTEPAARAALEESVRRVASIAVVHETLAGSREDVVDVDDVLDQVLPMLGDLTSIGPAARTRRVGGFGELPAATATPLVMAVTELLHNAAEHAFPADGPPGSIELVAERDGDDLVVRVRDDGQGLPDGFDPALSDGLGLQIVRTLVTSELGGSLLTRTPEDPPGPGRPGTEVVLDIPGAARPRR</sequence>
<dbReference type="AlphaFoldDB" id="A0A317QJH8"/>
<dbReference type="InterPro" id="IPR011495">
    <property type="entry name" value="Sig_transdc_His_kin_sub2_dim/P"/>
</dbReference>
<dbReference type="Gene3D" id="3.30.450.20">
    <property type="entry name" value="PAS domain"/>
    <property type="match status" value="1"/>
</dbReference>
<feature type="compositionally biased region" description="Basic and acidic residues" evidence="2">
    <location>
        <begin position="91"/>
        <end position="104"/>
    </location>
</feature>
<dbReference type="Proteomes" id="UP000246661">
    <property type="component" value="Unassembled WGS sequence"/>
</dbReference>
<keyword evidence="1 4" id="KW-0808">Transferase</keyword>
<dbReference type="Pfam" id="PF12282">
    <property type="entry name" value="GAF_PdtaS"/>
    <property type="match status" value="1"/>
</dbReference>
<name>A0A317QJH8_9ACTN</name>
<gene>
    <name evidence="4" type="ORF">JD79_02219</name>
</gene>